<gene>
    <name evidence="1" type="ORF">H4S07_003693</name>
</gene>
<evidence type="ECO:0000313" key="1">
    <source>
        <dbReference type="EMBL" id="KAJ2806921.1"/>
    </source>
</evidence>
<dbReference type="Proteomes" id="UP001140096">
    <property type="component" value="Unassembled WGS sequence"/>
</dbReference>
<keyword evidence="2" id="KW-1185">Reference proteome</keyword>
<feature type="non-terminal residue" evidence="1">
    <location>
        <position position="252"/>
    </location>
</feature>
<name>A0ACC1LE79_9FUNG</name>
<dbReference type="EMBL" id="JANBUP010001271">
    <property type="protein sequence ID" value="KAJ2806921.1"/>
    <property type="molecule type" value="Genomic_DNA"/>
</dbReference>
<comment type="caution">
    <text evidence="1">The sequence shown here is derived from an EMBL/GenBank/DDBJ whole genome shotgun (WGS) entry which is preliminary data.</text>
</comment>
<evidence type="ECO:0000313" key="2">
    <source>
        <dbReference type="Proteomes" id="UP001140096"/>
    </source>
</evidence>
<protein>
    <submittedName>
        <fullName evidence="1">Uncharacterized protein</fullName>
    </submittedName>
</protein>
<reference evidence="1" key="1">
    <citation type="submission" date="2022-07" db="EMBL/GenBank/DDBJ databases">
        <title>Phylogenomic reconstructions and comparative analyses of Kickxellomycotina fungi.</title>
        <authorList>
            <person name="Reynolds N.K."/>
            <person name="Stajich J.E."/>
            <person name="Barry K."/>
            <person name="Grigoriev I.V."/>
            <person name="Crous P."/>
            <person name="Smith M.E."/>
        </authorList>
    </citation>
    <scope>NUCLEOTIDE SEQUENCE</scope>
    <source>
        <strain evidence="1">CBS 102833</strain>
    </source>
</reference>
<accession>A0ACC1LE79</accession>
<organism evidence="1 2">
    <name type="scientific">Coemansia furcata</name>
    <dbReference type="NCBI Taxonomy" id="417177"/>
    <lineage>
        <taxon>Eukaryota</taxon>
        <taxon>Fungi</taxon>
        <taxon>Fungi incertae sedis</taxon>
        <taxon>Zoopagomycota</taxon>
        <taxon>Kickxellomycotina</taxon>
        <taxon>Kickxellomycetes</taxon>
        <taxon>Kickxellales</taxon>
        <taxon>Kickxellaceae</taxon>
        <taxon>Coemansia</taxon>
    </lineage>
</organism>
<proteinExistence type="predicted"/>
<sequence>MGAIKGQRRVVCAPDATAKTAAFVQHVKLMAPGVREVDVNTNHGVKTYLKRRSDHALNFVKQLYDIAKTTIVLTNGSESLITYMDLNLVCNLTRVNMRIDKEWDVVAPLIRRNAQTLTHITVITANVGAITGLVRDSNCGLSTEYPCLHTLSVHLVVDPTESQRLTINEAVPFPRLRYLNLMGYYPFGDDLPFRGNATSLESLVLGLSQALVTVLEKHRVFTAVSHPKIQCVRMKYDYYRAPDELSTATSCM</sequence>